<evidence type="ECO:0000313" key="2">
    <source>
        <dbReference type="EMBL" id="GFH57812.1"/>
    </source>
</evidence>
<gene>
    <name evidence="2" type="ORF">CTEN210_14288</name>
</gene>
<keyword evidence="1" id="KW-0677">Repeat</keyword>
<dbReference type="AlphaFoldDB" id="A0AAD3HBM0"/>
<dbReference type="InterPro" id="IPR011990">
    <property type="entry name" value="TPR-like_helical_dom_sf"/>
</dbReference>
<evidence type="ECO:0000256" key="1">
    <source>
        <dbReference type="ARBA" id="ARBA00022737"/>
    </source>
</evidence>
<reference evidence="2 3" key="1">
    <citation type="journal article" date="2021" name="Sci. Rep.">
        <title>The genome of the diatom Chaetoceros tenuissimus carries an ancient integrated fragment of an extant virus.</title>
        <authorList>
            <person name="Hongo Y."/>
            <person name="Kimura K."/>
            <person name="Takaki Y."/>
            <person name="Yoshida Y."/>
            <person name="Baba S."/>
            <person name="Kobayashi G."/>
            <person name="Nagasaki K."/>
            <person name="Hano T."/>
            <person name="Tomaru Y."/>
        </authorList>
    </citation>
    <scope>NUCLEOTIDE SEQUENCE [LARGE SCALE GENOMIC DNA]</scope>
    <source>
        <strain evidence="2 3">NIES-3715</strain>
    </source>
</reference>
<keyword evidence="3" id="KW-1185">Reference proteome</keyword>
<dbReference type="PANTHER" id="PTHR47942">
    <property type="entry name" value="TETRATRICOPEPTIDE REPEAT (TPR)-LIKE SUPERFAMILY PROTEIN-RELATED"/>
    <property type="match status" value="1"/>
</dbReference>
<organism evidence="2 3">
    <name type="scientific">Chaetoceros tenuissimus</name>
    <dbReference type="NCBI Taxonomy" id="426638"/>
    <lineage>
        <taxon>Eukaryota</taxon>
        <taxon>Sar</taxon>
        <taxon>Stramenopiles</taxon>
        <taxon>Ochrophyta</taxon>
        <taxon>Bacillariophyta</taxon>
        <taxon>Coscinodiscophyceae</taxon>
        <taxon>Chaetocerotophycidae</taxon>
        <taxon>Chaetocerotales</taxon>
        <taxon>Chaetocerotaceae</taxon>
        <taxon>Chaetoceros</taxon>
    </lineage>
</organism>
<sequence>MIANRSLQRSTKLRSIISSSSFSIPKHRAKTTSIILQTSRNHLFHTKAYFKGSIFSSDFAIQTFSTIFSSDFAIQTFSTIANDDHKEGDDKNKLSRGKEDFEQIQEYTYEENYDDGEFDEYADEDDDDFEMVNVQMTSFSMVPNEATETEVNDLIHRYITSPSTEGDVEMTKEDLLRIKPCIKFLSERVQKSQRRSIQDVELAFQDATNAEKLLQLLIKHANFASGANSNEIAIKSLETNDEVYITHIDVHNVIEAYRYSVKRIRSILKKYLNRKKNTEYMGKTVHFSRRLACRCIYSTNHALGVLKQMEEMSKQYPYLLPSQASYESTLSLLALASTELSFLLRSEGKARGYLDSNHRFGVRDKINPRSSLNDDYPEFVNNPWDDHTLLNSYGLLTAAKKADEVLENLAEIEKTGTGNVKVTAEAVEYALRAWIKIMIRPRRFMGFVSSDNEVQSEKDREELNVPRKAEELLWKLIEMVNLEDDNKKTRLHSYMFRGVISSWSYSNHVDGNEHAERVLIKMGEMWESGVIPINPTSDLFNAVIGSWARRAHVNPLVITERCVALAKHMEKNSENEVEKGRHLLTMKPLTYQTAFSAFKSALHAKDLEDYEEILHIAKNADQFLQYLNWRAKEGRDEATPTYSMYSTACQWYSKAITAIHMGLENERSILSDAGVEFIGSTDDEIDGVLEDAFSRLNALIEDVETGVVVSENTHQATGMDIYSQVLRAWAGAPLNSQADEEVSKILKKVISLHNEGNQFANPTSEMFEIAIKVLVRSRKQTKIEEARELMKKLEALHLDGVPNCKPSIDLYRLLIASLEDNKDILEGMSKIYDSNIVDDLQEKYGGNTLSFHELLELWKDSPEDAAIWAESTLFKVVEEGPTSESAELLKAKNFNAVVKLWIEADKIERAENLVQFMEKSDLNGTQPDALSYHLLMGGWTRSDPSTAYEKSINALEKIEFPSSVSYTLVLEALINSNKDDGIEEAEKMYKGLNSNKDENGIWPNSAMGNKILEGWKNSTDPDKSVKARNLLDWMMEEYKKGNQYVKPNMTSYYTVMVACIHRTRGLTGVEKRRNFEILRKTFNELHAPQVFVYQIMFSGIHRLLKGKEQQYFLRRVFKKCCSDGFVKESFFETFIKLATEESKLKVFNNCPYSKYEDIPKTWKIKCSAQLE</sequence>
<proteinExistence type="predicted"/>
<dbReference type="Proteomes" id="UP001054902">
    <property type="component" value="Unassembled WGS sequence"/>
</dbReference>
<dbReference type="Gene3D" id="1.25.40.10">
    <property type="entry name" value="Tetratricopeptide repeat domain"/>
    <property type="match status" value="2"/>
</dbReference>
<dbReference type="InterPro" id="IPR051222">
    <property type="entry name" value="PPR/CCM1_RNA-binding"/>
</dbReference>
<dbReference type="PANTHER" id="PTHR47942:SF63">
    <property type="entry name" value="PENTATRICOPEPTIDE REPEAT-CONTAINING PROTEIN"/>
    <property type="match status" value="1"/>
</dbReference>
<dbReference type="EMBL" id="BLLK01000058">
    <property type="protein sequence ID" value="GFH57812.1"/>
    <property type="molecule type" value="Genomic_DNA"/>
</dbReference>
<comment type="caution">
    <text evidence="2">The sequence shown here is derived from an EMBL/GenBank/DDBJ whole genome shotgun (WGS) entry which is preliminary data.</text>
</comment>
<evidence type="ECO:0008006" key="4">
    <source>
        <dbReference type="Google" id="ProtNLM"/>
    </source>
</evidence>
<name>A0AAD3HBM0_9STRA</name>
<protein>
    <recommendedName>
        <fullName evidence="4">Pentatricopeptide repeat-containing protein</fullName>
    </recommendedName>
</protein>
<accession>A0AAD3HBM0</accession>
<evidence type="ECO:0000313" key="3">
    <source>
        <dbReference type="Proteomes" id="UP001054902"/>
    </source>
</evidence>